<proteinExistence type="predicted"/>
<sequence>MHPAKVDRAHLLRLTDLPNVGPACEKDLQLIGIGMPAQLHGRDAYDMYAQLCLRTGVTHDPCVIDVFLSLPRVMQGEPARNWWDFSAERKATLAAERAGAPPTATLSRRRVASNSTRTGNDGGHGA</sequence>
<dbReference type="Proteomes" id="UP000259570">
    <property type="component" value="Unassembled WGS sequence"/>
</dbReference>
<accession>A0A3E1KJ03</accession>
<reference evidence="2 3" key="1">
    <citation type="submission" date="2018-08" db="EMBL/GenBank/DDBJ databases">
        <title>Genome sequencing of X. nasturtii WHRI 8984.</title>
        <authorList>
            <person name="Studholme D.J."/>
            <person name="Mchugh J."/>
            <person name="Vicente J."/>
        </authorList>
    </citation>
    <scope>NUCLEOTIDE SEQUENCE [LARGE SCALE GENOMIC DNA]</scope>
    <source>
        <strain evidence="2 3">WHRI 8984</strain>
    </source>
</reference>
<organism evidence="2 3">
    <name type="scientific">Xanthomonas nasturtii</name>
    <dbReference type="NCBI Taxonomy" id="1843581"/>
    <lineage>
        <taxon>Bacteria</taxon>
        <taxon>Pseudomonadati</taxon>
        <taxon>Pseudomonadota</taxon>
        <taxon>Gammaproteobacteria</taxon>
        <taxon>Lysobacterales</taxon>
        <taxon>Lysobacteraceae</taxon>
        <taxon>Xanthomonas</taxon>
    </lineage>
</organism>
<dbReference type="OrthoDB" id="7173324at2"/>
<dbReference type="Pfam" id="PF11731">
    <property type="entry name" value="Cdd1"/>
    <property type="match status" value="1"/>
</dbReference>
<feature type="region of interest" description="Disordered" evidence="1">
    <location>
        <begin position="94"/>
        <end position="126"/>
    </location>
</feature>
<evidence type="ECO:0000313" key="3">
    <source>
        <dbReference type="Proteomes" id="UP000259570"/>
    </source>
</evidence>
<dbReference type="STRING" id="1843581.A7D16_15755"/>
<dbReference type="EMBL" id="QUZM01000022">
    <property type="protein sequence ID" value="RFF38490.1"/>
    <property type="molecule type" value="Genomic_DNA"/>
</dbReference>
<dbReference type="AlphaFoldDB" id="A0A3E1KJ03"/>
<gene>
    <name evidence="2" type="ORF">DZD52_12310</name>
</gene>
<evidence type="ECO:0000256" key="1">
    <source>
        <dbReference type="SAM" id="MobiDB-lite"/>
    </source>
</evidence>
<comment type="caution">
    <text evidence="2">The sequence shown here is derived from an EMBL/GenBank/DDBJ whole genome shotgun (WGS) entry which is preliminary data.</text>
</comment>
<dbReference type="InterPro" id="IPR021725">
    <property type="entry name" value="Cdd1"/>
</dbReference>
<evidence type="ECO:0000313" key="2">
    <source>
        <dbReference type="EMBL" id="RFF38490.1"/>
    </source>
</evidence>
<protein>
    <submittedName>
        <fullName evidence="2">Mitomycin resistance protein</fullName>
    </submittedName>
</protein>
<name>A0A3E1KJ03_9XANT</name>
<dbReference type="Gene3D" id="1.10.150.20">
    <property type="entry name" value="5' to 3' exonuclease, C-terminal subdomain"/>
    <property type="match status" value="1"/>
</dbReference>